<dbReference type="EMBL" id="ML978125">
    <property type="protein sequence ID" value="KAF2099798.1"/>
    <property type="molecule type" value="Genomic_DNA"/>
</dbReference>
<sequence length="474" mass="51138">MCRNQSNCLIGLVSRGAEHSIETTQNPVNSAISSSAAVPVPLDYQNHRLGRASVPLIKVAAHSNSSDGPYQGIVPLNPGGPGGSGISEAVENGSTIQAVLGTNWDVVGFDPRGMWLSEPVANCSANTVPHQNITFRPRSVPRVTDEYFNSYIEFSKELERVGNVVLDGGVSTEGYLADATSAAVYHLDGIIAAFFIYCHEAGPSNCSYYTGSTPKGIYERFNRSFVQLDPRKAEAENWSNATDLESALLTLKVALLSAADALLSFFGLLPELFLGLETAVASQDIRPWTEQVQKILAVGDPGPISWQNPEWNLGVLCSDQGNKWYNKTLQDWRPPLKELEDESIIGEVWSRSALGCSGWSIKSNDIFTGPFGGDTATPILFVSNTYDPVTPIENSFSSAPNYKDAQVPTVDGMGHTSSSSYNLCGFAKVRAYFQTNQLPGNDSFCPLEAGPFNIILNGTLKASIERAGLSDLVH</sequence>
<proteinExistence type="predicted"/>
<accession>A0A9P4IGX0</accession>
<dbReference type="Proteomes" id="UP000799772">
    <property type="component" value="Unassembled WGS sequence"/>
</dbReference>
<evidence type="ECO:0000313" key="3">
    <source>
        <dbReference type="Proteomes" id="UP000799772"/>
    </source>
</evidence>
<gene>
    <name evidence="2" type="ORF">NA57DRAFT_55739</name>
</gene>
<evidence type="ECO:0000313" key="2">
    <source>
        <dbReference type="EMBL" id="KAF2099798.1"/>
    </source>
</evidence>
<reference evidence="2" key="1">
    <citation type="journal article" date="2020" name="Stud. Mycol.">
        <title>101 Dothideomycetes genomes: a test case for predicting lifestyles and emergence of pathogens.</title>
        <authorList>
            <person name="Haridas S."/>
            <person name="Albert R."/>
            <person name="Binder M."/>
            <person name="Bloem J."/>
            <person name="Labutti K."/>
            <person name="Salamov A."/>
            <person name="Andreopoulos B."/>
            <person name="Baker S."/>
            <person name="Barry K."/>
            <person name="Bills G."/>
            <person name="Bluhm B."/>
            <person name="Cannon C."/>
            <person name="Castanera R."/>
            <person name="Culley D."/>
            <person name="Daum C."/>
            <person name="Ezra D."/>
            <person name="Gonzalez J."/>
            <person name="Henrissat B."/>
            <person name="Kuo A."/>
            <person name="Liang C."/>
            <person name="Lipzen A."/>
            <person name="Lutzoni F."/>
            <person name="Magnuson J."/>
            <person name="Mondo S."/>
            <person name="Nolan M."/>
            <person name="Ohm R."/>
            <person name="Pangilinan J."/>
            <person name="Park H.-J."/>
            <person name="Ramirez L."/>
            <person name="Alfaro M."/>
            <person name="Sun H."/>
            <person name="Tritt A."/>
            <person name="Yoshinaga Y."/>
            <person name="Zwiers L.-H."/>
            <person name="Turgeon B."/>
            <person name="Goodwin S."/>
            <person name="Spatafora J."/>
            <person name="Crous P."/>
            <person name="Grigoriev I."/>
        </authorList>
    </citation>
    <scope>NUCLEOTIDE SEQUENCE</scope>
    <source>
        <strain evidence="2">CBS 133067</strain>
    </source>
</reference>
<dbReference type="InterPro" id="IPR013595">
    <property type="entry name" value="Pept_S33_TAP-like_C"/>
</dbReference>
<evidence type="ECO:0000259" key="1">
    <source>
        <dbReference type="Pfam" id="PF08386"/>
    </source>
</evidence>
<protein>
    <recommendedName>
        <fullName evidence="1">Peptidase S33 tripeptidyl aminopeptidase-like C-terminal domain-containing protein</fullName>
    </recommendedName>
</protein>
<dbReference type="InterPro" id="IPR029058">
    <property type="entry name" value="AB_hydrolase_fold"/>
</dbReference>
<organism evidence="2 3">
    <name type="scientific">Rhizodiscina lignyota</name>
    <dbReference type="NCBI Taxonomy" id="1504668"/>
    <lineage>
        <taxon>Eukaryota</taxon>
        <taxon>Fungi</taxon>
        <taxon>Dikarya</taxon>
        <taxon>Ascomycota</taxon>
        <taxon>Pezizomycotina</taxon>
        <taxon>Dothideomycetes</taxon>
        <taxon>Pleosporomycetidae</taxon>
        <taxon>Aulographales</taxon>
        <taxon>Rhizodiscinaceae</taxon>
        <taxon>Rhizodiscina</taxon>
    </lineage>
</organism>
<keyword evidence="3" id="KW-1185">Reference proteome</keyword>
<comment type="caution">
    <text evidence="2">The sequence shown here is derived from an EMBL/GenBank/DDBJ whole genome shotgun (WGS) entry which is preliminary data.</text>
</comment>
<dbReference type="OrthoDB" id="425534at2759"/>
<dbReference type="AlphaFoldDB" id="A0A9P4IGX0"/>
<feature type="domain" description="Peptidase S33 tripeptidyl aminopeptidase-like C-terminal" evidence="1">
    <location>
        <begin position="344"/>
        <end position="445"/>
    </location>
</feature>
<dbReference type="Pfam" id="PF08386">
    <property type="entry name" value="Abhydrolase_4"/>
    <property type="match status" value="1"/>
</dbReference>
<name>A0A9P4IGX0_9PEZI</name>
<dbReference type="SUPFAM" id="SSF53474">
    <property type="entry name" value="alpha/beta-Hydrolases"/>
    <property type="match status" value="1"/>
</dbReference>